<protein>
    <submittedName>
        <fullName evidence="1">Uncharacterized protein</fullName>
    </submittedName>
</protein>
<dbReference type="EMBL" id="AQFL01000029">
    <property type="protein sequence ID" value="EOR02330.1"/>
    <property type="molecule type" value="Genomic_DNA"/>
</dbReference>
<dbReference type="PATRIC" id="fig|1217699.3.peg.3920"/>
<dbReference type="AlphaFoldDB" id="R9AJR4"/>
<comment type="caution">
    <text evidence="1">The sequence shown here is derived from an EMBL/GenBank/DDBJ whole genome shotgun (WGS) entry which is preliminary data.</text>
</comment>
<dbReference type="RefSeq" id="WP_016165219.1">
    <property type="nucleotide sequence ID" value="NZ_JAKZGC010000014.1"/>
</dbReference>
<gene>
    <name evidence="1" type="ORF">F896_04017</name>
</gene>
<evidence type="ECO:0000313" key="1">
    <source>
        <dbReference type="EMBL" id="EOR02330.1"/>
    </source>
</evidence>
<reference evidence="1 2" key="1">
    <citation type="submission" date="2013-03" db="EMBL/GenBank/DDBJ databases">
        <title>The Genome Sequence of Acinetobacter sp. CIP 110321.</title>
        <authorList>
            <consortium name="The Broad Institute Genome Sequencing Platform"/>
            <consortium name="The Broad Institute Genome Sequencing Center for Infectious Disease"/>
            <person name="Cerqueira G."/>
            <person name="Feldgarden M."/>
            <person name="Courvalin P."/>
            <person name="Perichon B."/>
            <person name="Grillot-Courvalin C."/>
            <person name="Clermont D."/>
            <person name="Rocha E."/>
            <person name="Yoon E.-J."/>
            <person name="Nemec A."/>
            <person name="Walker B."/>
            <person name="Young S.K."/>
            <person name="Zeng Q."/>
            <person name="Gargeya S."/>
            <person name="Fitzgerald M."/>
            <person name="Haas B."/>
            <person name="Abouelleil A."/>
            <person name="Alvarado L."/>
            <person name="Arachchi H.M."/>
            <person name="Berlin A.M."/>
            <person name="Chapman S.B."/>
            <person name="Dewar J."/>
            <person name="Goldberg J."/>
            <person name="Griggs A."/>
            <person name="Gujja S."/>
            <person name="Hansen M."/>
            <person name="Howarth C."/>
            <person name="Imamovic A."/>
            <person name="Larimer J."/>
            <person name="McCowan C."/>
            <person name="Murphy C."/>
            <person name="Neiman D."/>
            <person name="Pearson M."/>
            <person name="Priest M."/>
            <person name="Roberts A."/>
            <person name="Saif S."/>
            <person name="Shea T."/>
            <person name="Sisk P."/>
            <person name="Sykes S."/>
            <person name="Wortman J."/>
            <person name="Nusbaum C."/>
            <person name="Birren B."/>
        </authorList>
    </citation>
    <scope>NUCLEOTIDE SEQUENCE [LARGE SCALE GENOMIC DNA]</scope>
    <source>
        <strain evidence="1 2">CIP 110321</strain>
    </source>
</reference>
<evidence type="ECO:0000313" key="2">
    <source>
        <dbReference type="Proteomes" id="UP000016203"/>
    </source>
</evidence>
<dbReference type="HOGENOM" id="CLU_462054_0_0_6"/>
<organism evidence="1 2">
    <name type="scientific">Acinetobacter genomosp. 15BJ</name>
    <dbReference type="NCBI Taxonomy" id="106651"/>
    <lineage>
        <taxon>Bacteria</taxon>
        <taxon>Pseudomonadati</taxon>
        <taxon>Pseudomonadota</taxon>
        <taxon>Gammaproteobacteria</taxon>
        <taxon>Moraxellales</taxon>
        <taxon>Moraxellaceae</taxon>
        <taxon>Acinetobacter</taxon>
    </lineage>
</organism>
<dbReference type="OrthoDB" id="7028944at2"/>
<name>R9AJR4_9GAMM</name>
<dbReference type="Proteomes" id="UP000016203">
    <property type="component" value="Unassembled WGS sequence"/>
</dbReference>
<accession>R9AJR4</accession>
<sequence length="590" mass="66059">MKFNPFAGCPRTTSTTNLDISKFTNPQLDNPKSKKPAFFKDHEYIVIWYGKIKNKSQHRHAQKLVEVMFANITALEKGKYQDSGYQITISLPLEIIPSIPIGSIWANGCCIGRYDLENMGVTLKKNYKYQVNYAQTKNGESQYAFDPALYPVSNIINDGNSLIVAEQADDQGVVHRIIIHPLQFFNALYGASKEINRILLTYLWGEGENPSDSTISQLLHLNYINRSCPDAVFLSEKFTKGDAVFLYHLRNSDFTKKVVKALNSRVLANLQAKRYSYLKVEPYHKQPIEMIIKAVQLSDDSWLCTQINAISMPEGKLVYYDIANSFSTLADQGSAKSFQTIKPIYQNLETDDLVVEAELGPNNQNTAILREKVQSIGKAREVAKNQNIDIVKALNIGKVIPITAPELESYATGIQVGTGGHIGRLQAVIDLESGLKSDTLESSSANQQLAELLNDAKSLRGLTKIDSYTFNEGFQGETLATMTYGNLHSVYPKTILVLRVKTNSKNYFIIDCEPTDKYSSSGLIFNVDDEQWFLSDNNPLGLRHLVYQVLGNRGTLSKTMFKNLESNVATFNHVKAASSNWIRNGINNLT</sequence>
<proteinExistence type="predicted"/>